<sequence length="204" mass="22691">MCRTTFCHVSTTSLLKSKSRVPRHVRVAESCPFLSSLSFLWKMTAQAFSREQCQMVRLFKCSICCATSPVLTNKPNILSRDPFVMIGAVSISDRSRGQSLSILQDLRKSRASIINATERCSRSRLFTAKASPNSDLVNRRVSICMDILMMDGSMSLRIASMVCSLKSSKIVTDLTCWGSLRSRTCITVAMIDTGIYLLCLSSTY</sequence>
<dbReference type="Proteomes" id="UP000030766">
    <property type="component" value="Unassembled WGS sequence"/>
</dbReference>
<name>W9K694_FUSOX</name>
<protein>
    <submittedName>
        <fullName evidence="1">Uncharacterized protein</fullName>
    </submittedName>
</protein>
<gene>
    <name evidence="1" type="ORF">FOZG_10854</name>
</gene>
<dbReference type="AlphaFoldDB" id="W9K694"/>
<proteinExistence type="predicted"/>
<reference evidence="1" key="1">
    <citation type="submission" date="2011-06" db="EMBL/GenBank/DDBJ databases">
        <title>The Genome Sequence of Fusarium oxysporum Fo47.</title>
        <authorList>
            <consortium name="The Broad Institute Genome Sequencing Platform"/>
            <person name="Ma L.-J."/>
            <person name="Gale L.R."/>
            <person name="Schwartz D.C."/>
            <person name="Zhou S."/>
            <person name="Corby-Kistler H."/>
            <person name="Young S.K."/>
            <person name="Zeng Q."/>
            <person name="Gargeya S."/>
            <person name="Fitzgerald M."/>
            <person name="Haas B."/>
            <person name="Abouelleil A."/>
            <person name="Alvarado L."/>
            <person name="Arachchi H.M."/>
            <person name="Berlin A."/>
            <person name="Brown A."/>
            <person name="Chapman S.B."/>
            <person name="Chen Z."/>
            <person name="Dunbar C."/>
            <person name="Freedman E."/>
            <person name="Gearin G."/>
            <person name="Gellesch M."/>
            <person name="Goldberg J."/>
            <person name="Griggs A."/>
            <person name="Gujja S."/>
            <person name="Heiman D."/>
            <person name="Howarth C."/>
            <person name="Larson L."/>
            <person name="Lui A."/>
            <person name="MacDonald P.J.P."/>
            <person name="Mehta T."/>
            <person name="Montmayeur A."/>
            <person name="Murphy C."/>
            <person name="Neiman D."/>
            <person name="Pearson M."/>
            <person name="Priest M."/>
            <person name="Roberts A."/>
            <person name="Saif S."/>
            <person name="Shea T."/>
            <person name="Shenoy N."/>
            <person name="Sisk P."/>
            <person name="Stolte C."/>
            <person name="Sykes S."/>
            <person name="Wortman J."/>
            <person name="Nusbaum C."/>
            <person name="Birren B."/>
        </authorList>
    </citation>
    <scope>NUCLEOTIDE SEQUENCE [LARGE SCALE GENOMIC DNA]</scope>
    <source>
        <strain evidence="1">Fo47</strain>
    </source>
</reference>
<organism evidence="1">
    <name type="scientific">Fusarium oxysporum Fo47</name>
    <dbReference type="NCBI Taxonomy" id="660027"/>
    <lineage>
        <taxon>Eukaryota</taxon>
        <taxon>Fungi</taxon>
        <taxon>Dikarya</taxon>
        <taxon>Ascomycota</taxon>
        <taxon>Pezizomycotina</taxon>
        <taxon>Sordariomycetes</taxon>
        <taxon>Hypocreomycetidae</taxon>
        <taxon>Hypocreales</taxon>
        <taxon>Nectriaceae</taxon>
        <taxon>Fusarium</taxon>
        <taxon>Fusarium oxysporum species complex</taxon>
    </lineage>
</organism>
<dbReference type="EMBL" id="JH717902">
    <property type="protein sequence ID" value="EWZ36943.1"/>
    <property type="molecule type" value="Genomic_DNA"/>
</dbReference>
<dbReference type="VEuPathDB" id="FungiDB:FOZG_10854"/>
<reference evidence="1" key="2">
    <citation type="submission" date="2012-06" db="EMBL/GenBank/DDBJ databases">
        <title>Annotation of the Genome Sequence of Fusarium oxysporum Fo47.</title>
        <authorList>
            <consortium name="The Broad Institute Genomics Platform"/>
            <person name="Ma L.-J."/>
            <person name="Corby-Kistler H."/>
            <person name="Broz K."/>
            <person name="Gale L.R."/>
            <person name="Jonkers W."/>
            <person name="O'Donnell K."/>
            <person name="Ploetz R."/>
            <person name="Steinberg C."/>
            <person name="Schwartz D.C."/>
            <person name="VanEtten H."/>
            <person name="Zhou S."/>
            <person name="Young S.K."/>
            <person name="Zeng Q."/>
            <person name="Gargeya S."/>
            <person name="Fitzgerald M."/>
            <person name="Abouelleil A."/>
            <person name="Alvarado L."/>
            <person name="Chapman S.B."/>
            <person name="Gainer-Dewar J."/>
            <person name="Goldberg J."/>
            <person name="Griggs A."/>
            <person name="Gujja S."/>
            <person name="Hansen M."/>
            <person name="Howarth C."/>
            <person name="Imamovic A."/>
            <person name="Ireland A."/>
            <person name="Larimer J."/>
            <person name="McCowan C."/>
            <person name="Murphy C."/>
            <person name="Pearson M."/>
            <person name="Poon T.W."/>
            <person name="Priest M."/>
            <person name="Roberts A."/>
            <person name="Saif S."/>
            <person name="Shea T."/>
            <person name="Sykes S."/>
            <person name="Wortman J."/>
            <person name="Nusbaum C."/>
            <person name="Birren B."/>
        </authorList>
    </citation>
    <scope>NUCLEOTIDE SEQUENCE</scope>
    <source>
        <strain evidence="1">Fo47</strain>
    </source>
</reference>
<accession>W9K694</accession>
<evidence type="ECO:0000313" key="1">
    <source>
        <dbReference type="EMBL" id="EWZ36943.1"/>
    </source>
</evidence>